<reference evidence="2" key="1">
    <citation type="submission" date="2022-11" db="UniProtKB">
        <authorList>
            <consortium name="WormBaseParasite"/>
        </authorList>
    </citation>
    <scope>IDENTIFICATION</scope>
</reference>
<evidence type="ECO:0000313" key="2">
    <source>
        <dbReference type="WBParaSite" id="nRc.2.0.1.t10833-RA"/>
    </source>
</evidence>
<keyword evidence="1" id="KW-1185">Reference proteome</keyword>
<proteinExistence type="predicted"/>
<accession>A0A915IAN2</accession>
<dbReference type="Proteomes" id="UP000887565">
    <property type="component" value="Unplaced"/>
</dbReference>
<sequence length="78" mass="8017">MNEKEGCLVALGGCRASTILEMAGLASCVVQISSCIAIAMASTEGSLNGAIGNMGLERKNLKMTKKILGIVLTAEKVC</sequence>
<organism evidence="1 2">
    <name type="scientific">Romanomermis culicivorax</name>
    <name type="common">Nematode worm</name>
    <dbReference type="NCBI Taxonomy" id="13658"/>
    <lineage>
        <taxon>Eukaryota</taxon>
        <taxon>Metazoa</taxon>
        <taxon>Ecdysozoa</taxon>
        <taxon>Nematoda</taxon>
        <taxon>Enoplea</taxon>
        <taxon>Dorylaimia</taxon>
        <taxon>Mermithida</taxon>
        <taxon>Mermithoidea</taxon>
        <taxon>Mermithidae</taxon>
        <taxon>Romanomermis</taxon>
    </lineage>
</organism>
<dbReference type="WBParaSite" id="nRc.2.0.1.t10833-RA">
    <property type="protein sequence ID" value="nRc.2.0.1.t10833-RA"/>
    <property type="gene ID" value="nRc.2.0.1.g10833"/>
</dbReference>
<protein>
    <submittedName>
        <fullName evidence="2">Uncharacterized protein</fullName>
    </submittedName>
</protein>
<name>A0A915IAN2_ROMCU</name>
<dbReference type="AlphaFoldDB" id="A0A915IAN2"/>
<evidence type="ECO:0000313" key="1">
    <source>
        <dbReference type="Proteomes" id="UP000887565"/>
    </source>
</evidence>